<gene>
    <name evidence="4" type="ORF">MPIPNATIZW_LOCUS6953</name>
</gene>
<keyword evidence="1" id="KW-1133">Transmembrane helix</keyword>
<evidence type="ECO:0000256" key="1">
    <source>
        <dbReference type="SAM" id="Phobius"/>
    </source>
</evidence>
<dbReference type="InterPro" id="IPR039090">
    <property type="entry name" value="CD7"/>
</dbReference>
<sequence>MAGSVAPGLSLLPVLLVLAAADTLPAGEMWQSPLYAVTPEGGSISISCSVHTNGTLLGVHLKQGHVPKALRVAFYDGESAPTVDERFLGRVLFSGPPDRLTVTVQGLRPEDTGTYFCEAIMEEGKAWGAGTTVVVTAASACPGTQLAHFTFPVALALGCLLVLLGLAAMCVLRRRRRQIRNLCSAPDKSMTCVIYEDMSCSRRNTVSVPHRGQ</sequence>
<dbReference type="InterPro" id="IPR003599">
    <property type="entry name" value="Ig_sub"/>
</dbReference>
<reference evidence="4" key="1">
    <citation type="submission" date="2023-12" db="EMBL/GenBank/DDBJ databases">
        <authorList>
            <person name="Brown T."/>
        </authorList>
    </citation>
    <scope>NUCLEOTIDE SEQUENCE</scope>
</reference>
<evidence type="ECO:0000256" key="2">
    <source>
        <dbReference type="SAM" id="SignalP"/>
    </source>
</evidence>
<dbReference type="SUPFAM" id="SSF48726">
    <property type="entry name" value="Immunoglobulin"/>
    <property type="match status" value="1"/>
</dbReference>
<keyword evidence="1" id="KW-0812">Transmembrane</keyword>
<feature type="domain" description="Ig-like" evidence="3">
    <location>
        <begin position="13"/>
        <end position="136"/>
    </location>
</feature>
<dbReference type="InterPro" id="IPR013783">
    <property type="entry name" value="Ig-like_fold"/>
</dbReference>
<dbReference type="InterPro" id="IPR013106">
    <property type="entry name" value="Ig_V-set"/>
</dbReference>
<keyword evidence="2" id="KW-0732">Signal</keyword>
<keyword evidence="5" id="KW-1185">Reference proteome</keyword>
<feature type="transmembrane region" description="Helical" evidence="1">
    <location>
        <begin position="149"/>
        <end position="172"/>
    </location>
</feature>
<dbReference type="PANTHER" id="PTHR15343:SF0">
    <property type="entry name" value="T-CELL ANTIGEN CD7"/>
    <property type="match status" value="1"/>
</dbReference>
<organism evidence="4 5">
    <name type="scientific">Pipistrellus nathusii</name>
    <name type="common">Nathusius' pipistrelle</name>
    <dbReference type="NCBI Taxonomy" id="59473"/>
    <lineage>
        <taxon>Eukaryota</taxon>
        <taxon>Metazoa</taxon>
        <taxon>Chordata</taxon>
        <taxon>Craniata</taxon>
        <taxon>Vertebrata</taxon>
        <taxon>Euteleostomi</taxon>
        <taxon>Mammalia</taxon>
        <taxon>Eutheria</taxon>
        <taxon>Laurasiatheria</taxon>
        <taxon>Chiroptera</taxon>
        <taxon>Yangochiroptera</taxon>
        <taxon>Vespertilionidae</taxon>
        <taxon>Pipistrellus</taxon>
    </lineage>
</organism>
<proteinExistence type="predicted"/>
<evidence type="ECO:0000313" key="5">
    <source>
        <dbReference type="Proteomes" id="UP001314169"/>
    </source>
</evidence>
<dbReference type="SMART" id="SM00409">
    <property type="entry name" value="IG"/>
    <property type="match status" value="1"/>
</dbReference>
<accession>A0ABN9ZK18</accession>
<dbReference type="Proteomes" id="UP001314169">
    <property type="component" value="Chromosome 16"/>
</dbReference>
<protein>
    <recommendedName>
        <fullName evidence="3">Ig-like domain-containing protein</fullName>
    </recommendedName>
</protein>
<dbReference type="InterPro" id="IPR007110">
    <property type="entry name" value="Ig-like_dom"/>
</dbReference>
<dbReference type="PANTHER" id="PTHR15343">
    <property type="entry name" value="CD7"/>
    <property type="match status" value="1"/>
</dbReference>
<dbReference type="CDD" id="cd00099">
    <property type="entry name" value="IgV"/>
    <property type="match status" value="1"/>
</dbReference>
<keyword evidence="1" id="KW-0472">Membrane</keyword>
<dbReference type="PROSITE" id="PS50835">
    <property type="entry name" value="IG_LIKE"/>
    <property type="match status" value="1"/>
</dbReference>
<dbReference type="InterPro" id="IPR036179">
    <property type="entry name" value="Ig-like_dom_sf"/>
</dbReference>
<name>A0ABN9ZK18_PIPNA</name>
<dbReference type="EMBL" id="OY882873">
    <property type="protein sequence ID" value="CAK6438647.1"/>
    <property type="molecule type" value="Genomic_DNA"/>
</dbReference>
<dbReference type="Pfam" id="PF07686">
    <property type="entry name" value="V-set"/>
    <property type="match status" value="1"/>
</dbReference>
<feature type="signal peptide" evidence="2">
    <location>
        <begin position="1"/>
        <end position="21"/>
    </location>
</feature>
<evidence type="ECO:0000259" key="3">
    <source>
        <dbReference type="PROSITE" id="PS50835"/>
    </source>
</evidence>
<evidence type="ECO:0000313" key="4">
    <source>
        <dbReference type="EMBL" id="CAK6438647.1"/>
    </source>
</evidence>
<feature type="chain" id="PRO_5047239952" description="Ig-like domain-containing protein" evidence="2">
    <location>
        <begin position="22"/>
        <end position="213"/>
    </location>
</feature>
<dbReference type="Gene3D" id="2.60.40.10">
    <property type="entry name" value="Immunoglobulins"/>
    <property type="match status" value="1"/>
</dbReference>